<evidence type="ECO:0000313" key="4">
    <source>
        <dbReference type="EMBL" id="BAF35066.1"/>
    </source>
</evidence>
<dbReference type="KEGG" id="crp:CRP_035"/>
<sequence>MKKYFPIFYYYKKIIYFDSSSTNQKPKIYFKSILNCVKKKNFNINRGDNYLIKKVNLIIKKFKLLIKKLILNNYIEEIIIFFNSTYSINFILNSLINLINEKTNILISNMEHNSLFLPILKIIKFKNCKLIVFPTINNNLYLNLICNYFKNKIFFFIINQISNLGLMNQIKKISTIVHYNNSIIIVDATQSISFINVNIKYSKIDFFFFSLHKIFSSTGISILYYNLFYLNKLLLPNYGSGSTLNINYKKIKIKNFNEKFEIGTQNLIAIFSSYYTIKWFLKNKKYFFYINNFLKNIFFIIFKKKKKNIINNYLIKINKNIFFIYFIELNKIISRCDLLCNFSKQLFLNKNINCRISINFYNNIKEIIKLKFLIFFFNYNITNN</sequence>
<dbReference type="PANTHER" id="PTHR43586:SF8">
    <property type="entry name" value="CYSTEINE DESULFURASE 1, CHLOROPLASTIC"/>
    <property type="match status" value="1"/>
</dbReference>
<gene>
    <name evidence="4" type="ordered locus">CRP_035</name>
</gene>
<accession>Q05FV5</accession>
<keyword evidence="4" id="KW-0456">Lyase</keyword>
<evidence type="ECO:0000256" key="2">
    <source>
        <dbReference type="SAM" id="Phobius"/>
    </source>
</evidence>
<feature type="domain" description="Aminotransferase class V" evidence="3">
    <location>
        <begin position="15"/>
        <end position="297"/>
    </location>
</feature>
<dbReference type="OrthoDB" id="9808002at2"/>
<dbReference type="RefSeq" id="WP_011672258.1">
    <property type="nucleotide sequence ID" value="NC_008512.1"/>
</dbReference>
<dbReference type="HOGENOM" id="CLU_727011_0_0_6"/>
<evidence type="ECO:0000313" key="5">
    <source>
        <dbReference type="Proteomes" id="UP000000777"/>
    </source>
</evidence>
<dbReference type="InterPro" id="IPR015424">
    <property type="entry name" value="PyrdxlP-dep_Trfase"/>
</dbReference>
<dbReference type="EMBL" id="AP009180">
    <property type="protein sequence ID" value="BAF35066.1"/>
    <property type="molecule type" value="Genomic_DNA"/>
</dbReference>
<dbReference type="Gene3D" id="3.40.640.10">
    <property type="entry name" value="Type I PLP-dependent aspartate aminotransferase-like (Major domain)"/>
    <property type="match status" value="1"/>
</dbReference>
<dbReference type="Gene3D" id="3.90.1150.10">
    <property type="entry name" value="Aspartate Aminotransferase, domain 1"/>
    <property type="match status" value="1"/>
</dbReference>
<dbReference type="GO" id="GO:0016829">
    <property type="term" value="F:lyase activity"/>
    <property type="evidence" value="ECO:0007669"/>
    <property type="project" value="UniProtKB-KW"/>
</dbReference>
<keyword evidence="2" id="KW-1133">Transmembrane helix</keyword>
<dbReference type="Proteomes" id="UP000000777">
    <property type="component" value="Chromosome"/>
</dbReference>
<dbReference type="InterPro" id="IPR015421">
    <property type="entry name" value="PyrdxlP-dep_Trfase_major"/>
</dbReference>
<dbReference type="AlphaFoldDB" id="Q05FV5"/>
<dbReference type="InterPro" id="IPR015422">
    <property type="entry name" value="PyrdxlP-dep_Trfase_small"/>
</dbReference>
<keyword evidence="2" id="KW-0472">Membrane</keyword>
<dbReference type="Pfam" id="PF00266">
    <property type="entry name" value="Aminotran_5"/>
    <property type="match status" value="1"/>
</dbReference>
<dbReference type="STRING" id="387662.CRP_035"/>
<dbReference type="PANTHER" id="PTHR43586">
    <property type="entry name" value="CYSTEINE DESULFURASE"/>
    <property type="match status" value="1"/>
</dbReference>
<proteinExistence type="predicted"/>
<dbReference type="InterPro" id="IPR000192">
    <property type="entry name" value="Aminotrans_V_dom"/>
</dbReference>
<evidence type="ECO:0000256" key="1">
    <source>
        <dbReference type="ARBA" id="ARBA00022898"/>
    </source>
</evidence>
<keyword evidence="1" id="KW-0663">Pyridoxal phosphate</keyword>
<evidence type="ECO:0000259" key="3">
    <source>
        <dbReference type="Pfam" id="PF00266"/>
    </source>
</evidence>
<dbReference type="SUPFAM" id="SSF53383">
    <property type="entry name" value="PLP-dependent transferases"/>
    <property type="match status" value="1"/>
</dbReference>
<keyword evidence="2" id="KW-0812">Transmembrane</keyword>
<reference evidence="4 5" key="1">
    <citation type="journal article" date="2006" name="Science">
        <title>The 160-kilobase genome of the bacterial endosymbiont Carsonella.</title>
        <authorList>
            <person name="Nakabachi A."/>
            <person name="Yamashita A."/>
            <person name="Toh H."/>
            <person name="Ishikawa H."/>
            <person name="Dunbar H."/>
            <person name="Moran N."/>
            <person name="Hattori M."/>
        </authorList>
    </citation>
    <scope>NUCLEOTIDE SEQUENCE [LARGE SCALE GENOMIC DNA]</scope>
    <source>
        <strain evidence="4 5">PV</strain>
    </source>
</reference>
<organism evidence="4 5">
    <name type="scientific">Carsonella ruddii (strain PV)</name>
    <dbReference type="NCBI Taxonomy" id="387662"/>
    <lineage>
        <taxon>Bacteria</taxon>
        <taxon>Pseudomonadati</taxon>
        <taxon>Pseudomonadota</taxon>
        <taxon>Gammaproteobacteria</taxon>
        <taxon>Oceanospirillales</taxon>
        <taxon>Halomonadaceae</taxon>
        <taxon>Zymobacter group</taxon>
        <taxon>Candidatus Carsonella</taxon>
    </lineage>
</organism>
<feature type="transmembrane region" description="Helical" evidence="2">
    <location>
        <begin position="206"/>
        <end position="227"/>
    </location>
</feature>
<name>Q05FV5_CARRP</name>
<protein>
    <submittedName>
        <fullName evidence="4">Selenocysteine lyase</fullName>
    </submittedName>
</protein>